<dbReference type="AlphaFoldDB" id="A0A1I1FCD8"/>
<dbReference type="STRING" id="910347.SAMN05421773_101678"/>
<dbReference type="EMBL" id="FOLM01000001">
    <property type="protein sequence ID" value="SFB96954.1"/>
    <property type="molecule type" value="Genomic_DNA"/>
</dbReference>
<sequence>MKLLLPALGQSVTALGTLAALGYLVLTGPGSLAALLPAVVALYDRRSLCDGPGPAAHSSRAETNSLRKMPYGSISAASRRKSGIRW</sequence>
<reference evidence="1 2" key="1">
    <citation type="submission" date="2016-10" db="EMBL/GenBank/DDBJ databases">
        <authorList>
            <person name="de Groot N.N."/>
        </authorList>
    </citation>
    <scope>NUCLEOTIDE SEQUENCE [LARGE SCALE GENOMIC DNA]</scope>
    <source>
        <strain evidence="1 2">CGMCC 4.5739</strain>
    </source>
</reference>
<organism evidence="1 2">
    <name type="scientific">Streptomyces aidingensis</name>
    <dbReference type="NCBI Taxonomy" id="910347"/>
    <lineage>
        <taxon>Bacteria</taxon>
        <taxon>Bacillati</taxon>
        <taxon>Actinomycetota</taxon>
        <taxon>Actinomycetes</taxon>
        <taxon>Kitasatosporales</taxon>
        <taxon>Streptomycetaceae</taxon>
        <taxon>Streptomyces</taxon>
    </lineage>
</organism>
<dbReference type="Proteomes" id="UP000199207">
    <property type="component" value="Unassembled WGS sequence"/>
</dbReference>
<protein>
    <submittedName>
        <fullName evidence="1">Uncharacterized protein</fullName>
    </submittedName>
</protein>
<proteinExistence type="predicted"/>
<name>A0A1I1FCD8_9ACTN</name>
<keyword evidence="2" id="KW-1185">Reference proteome</keyword>
<evidence type="ECO:0000313" key="1">
    <source>
        <dbReference type="EMBL" id="SFB96954.1"/>
    </source>
</evidence>
<gene>
    <name evidence="1" type="ORF">SAMN05421773_101678</name>
</gene>
<accession>A0A1I1FCD8</accession>
<evidence type="ECO:0000313" key="2">
    <source>
        <dbReference type="Proteomes" id="UP000199207"/>
    </source>
</evidence>